<gene>
    <name evidence="3" type="ORF">HGA13_20690</name>
</gene>
<dbReference type="NCBIfam" id="NF007695">
    <property type="entry name" value="PRK10376.1"/>
    <property type="match status" value="1"/>
</dbReference>
<comment type="caution">
    <text evidence="3">The sequence shown here is derived from an EMBL/GenBank/DDBJ whole genome shotgun (WGS) entry which is preliminary data.</text>
</comment>
<dbReference type="AlphaFoldDB" id="A0A846XH42"/>
<reference evidence="3 4" key="1">
    <citation type="submission" date="2020-04" db="EMBL/GenBank/DDBJ databases">
        <title>MicrobeNet Type strains.</title>
        <authorList>
            <person name="Nicholson A.C."/>
        </authorList>
    </citation>
    <scope>NUCLEOTIDE SEQUENCE [LARGE SCALE GENOMIC DNA]</scope>
    <source>
        <strain evidence="3 4">DSM 45078</strain>
    </source>
</reference>
<dbReference type="GO" id="GO:0016491">
    <property type="term" value="F:oxidoreductase activity"/>
    <property type="evidence" value="ECO:0007669"/>
    <property type="project" value="UniProtKB-KW"/>
</dbReference>
<accession>A0A846XH42</accession>
<protein>
    <submittedName>
        <fullName evidence="3">Oxidoreductase</fullName>
    </submittedName>
</protein>
<dbReference type="EMBL" id="JAAXOO010000005">
    <property type="protein sequence ID" value="NKY35468.1"/>
    <property type="molecule type" value="Genomic_DNA"/>
</dbReference>
<sequence length="336" mass="35494">MTGGNRFVTRGGALGTSRCLLLSRRPLPDTGQGAETPRTPRGRLIRVTVKPATLPGGTWTSGDLTVARFGYGAMQLAGPWAMGPPADRDGALAVLREVADLGITHIDTSAAYGPAITNQLIREALQPYPDGLHIATKVGANRDEQGGWPPARQPNELRRQVGENLETLGLDVLDLVNLRLGDAEGTVPGSIAEAFETLADLQREGVIRHLGVSNATAEQVAEAQQIAPIVCVQNMYNLAHRHDDALIDRLARENIAYVPFFPLGGFNPLQSSALSAVATRLNTTPMAVALAWLLQRSPNILLIPGTSSVAHLRENVAGAAIALSAADLAALDGIAE</sequence>
<dbReference type="PANTHER" id="PTHR43625">
    <property type="entry name" value="AFLATOXIN B1 ALDEHYDE REDUCTASE"/>
    <property type="match status" value="1"/>
</dbReference>
<proteinExistence type="predicted"/>
<feature type="domain" description="NADP-dependent oxidoreductase" evidence="2">
    <location>
        <begin position="70"/>
        <end position="335"/>
    </location>
</feature>
<evidence type="ECO:0000259" key="2">
    <source>
        <dbReference type="Pfam" id="PF00248"/>
    </source>
</evidence>
<organism evidence="3 4">
    <name type="scientific">Nocardia speluncae</name>
    <dbReference type="NCBI Taxonomy" id="419477"/>
    <lineage>
        <taxon>Bacteria</taxon>
        <taxon>Bacillati</taxon>
        <taxon>Actinomycetota</taxon>
        <taxon>Actinomycetes</taxon>
        <taxon>Mycobacteriales</taxon>
        <taxon>Nocardiaceae</taxon>
        <taxon>Nocardia</taxon>
    </lineage>
</organism>
<dbReference type="InterPro" id="IPR050791">
    <property type="entry name" value="Aldo-Keto_reductase"/>
</dbReference>
<dbReference type="GO" id="GO:0005737">
    <property type="term" value="C:cytoplasm"/>
    <property type="evidence" value="ECO:0007669"/>
    <property type="project" value="TreeGrafter"/>
</dbReference>
<dbReference type="Pfam" id="PF00248">
    <property type="entry name" value="Aldo_ket_red"/>
    <property type="match status" value="1"/>
</dbReference>
<evidence type="ECO:0000313" key="3">
    <source>
        <dbReference type="EMBL" id="NKY35468.1"/>
    </source>
</evidence>
<dbReference type="Proteomes" id="UP000565715">
    <property type="component" value="Unassembled WGS sequence"/>
</dbReference>
<dbReference type="Gene3D" id="3.20.20.100">
    <property type="entry name" value="NADP-dependent oxidoreductase domain"/>
    <property type="match status" value="1"/>
</dbReference>
<evidence type="ECO:0000256" key="1">
    <source>
        <dbReference type="ARBA" id="ARBA00023002"/>
    </source>
</evidence>
<dbReference type="CDD" id="cd19088">
    <property type="entry name" value="AKR_AKR13B1"/>
    <property type="match status" value="1"/>
</dbReference>
<dbReference type="InterPro" id="IPR023210">
    <property type="entry name" value="NADP_OxRdtase_dom"/>
</dbReference>
<dbReference type="PANTHER" id="PTHR43625:SF40">
    <property type="entry name" value="ALDO-KETO REDUCTASE YAKC [NADP(+)]"/>
    <property type="match status" value="1"/>
</dbReference>
<dbReference type="SUPFAM" id="SSF51430">
    <property type="entry name" value="NAD(P)-linked oxidoreductase"/>
    <property type="match status" value="1"/>
</dbReference>
<keyword evidence="4" id="KW-1185">Reference proteome</keyword>
<dbReference type="InterPro" id="IPR036812">
    <property type="entry name" value="NAD(P)_OxRdtase_dom_sf"/>
</dbReference>
<keyword evidence="1" id="KW-0560">Oxidoreductase</keyword>
<evidence type="ECO:0000313" key="4">
    <source>
        <dbReference type="Proteomes" id="UP000565715"/>
    </source>
</evidence>
<name>A0A846XH42_9NOCA</name>